<proteinExistence type="predicted"/>
<dbReference type="PANTHER" id="PTHR35526">
    <property type="entry name" value="ANTI-SIGMA-F FACTOR RSBW-RELATED"/>
    <property type="match status" value="1"/>
</dbReference>
<feature type="region of interest" description="Disordered" evidence="2">
    <location>
        <begin position="1"/>
        <end position="23"/>
    </location>
</feature>
<name>A0ABN2T7V7_9ACTN</name>
<dbReference type="CDD" id="cd16936">
    <property type="entry name" value="HATPase_RsbW-like"/>
    <property type="match status" value="1"/>
</dbReference>
<keyword evidence="1" id="KW-0418">Kinase</keyword>
<organism evidence="4 5">
    <name type="scientific">Nocardiopsis rhodophaea</name>
    <dbReference type="NCBI Taxonomy" id="280238"/>
    <lineage>
        <taxon>Bacteria</taxon>
        <taxon>Bacillati</taxon>
        <taxon>Actinomycetota</taxon>
        <taxon>Actinomycetes</taxon>
        <taxon>Streptosporangiales</taxon>
        <taxon>Nocardiopsidaceae</taxon>
        <taxon>Nocardiopsis</taxon>
    </lineage>
</organism>
<keyword evidence="5" id="KW-1185">Reference proteome</keyword>
<evidence type="ECO:0000313" key="5">
    <source>
        <dbReference type="Proteomes" id="UP001501585"/>
    </source>
</evidence>
<reference evidence="4 5" key="1">
    <citation type="journal article" date="2019" name="Int. J. Syst. Evol. Microbiol.">
        <title>The Global Catalogue of Microorganisms (GCM) 10K type strain sequencing project: providing services to taxonomists for standard genome sequencing and annotation.</title>
        <authorList>
            <consortium name="The Broad Institute Genomics Platform"/>
            <consortium name="The Broad Institute Genome Sequencing Center for Infectious Disease"/>
            <person name="Wu L."/>
            <person name="Ma J."/>
        </authorList>
    </citation>
    <scope>NUCLEOTIDE SEQUENCE [LARGE SCALE GENOMIC DNA]</scope>
    <source>
        <strain evidence="4 5">JCM 15313</strain>
    </source>
</reference>
<keyword evidence="1" id="KW-0808">Transferase</keyword>
<protein>
    <recommendedName>
        <fullName evidence="3">Histidine kinase/HSP90-like ATPase domain-containing protein</fullName>
    </recommendedName>
</protein>
<dbReference type="EMBL" id="BAAAPC010000012">
    <property type="protein sequence ID" value="GAA2001152.1"/>
    <property type="molecule type" value="Genomic_DNA"/>
</dbReference>
<accession>A0ABN2T7V7</accession>
<evidence type="ECO:0000313" key="4">
    <source>
        <dbReference type="EMBL" id="GAA2001152.1"/>
    </source>
</evidence>
<dbReference type="InterPro" id="IPR036890">
    <property type="entry name" value="HATPase_C_sf"/>
</dbReference>
<dbReference type="InterPro" id="IPR003594">
    <property type="entry name" value="HATPase_dom"/>
</dbReference>
<comment type="caution">
    <text evidence="4">The sequence shown here is derived from an EMBL/GenBank/DDBJ whole genome shotgun (WGS) entry which is preliminary data.</text>
</comment>
<dbReference type="SUPFAM" id="SSF55874">
    <property type="entry name" value="ATPase domain of HSP90 chaperone/DNA topoisomerase II/histidine kinase"/>
    <property type="match status" value="1"/>
</dbReference>
<dbReference type="Proteomes" id="UP001501585">
    <property type="component" value="Unassembled WGS sequence"/>
</dbReference>
<evidence type="ECO:0000259" key="3">
    <source>
        <dbReference type="Pfam" id="PF13581"/>
    </source>
</evidence>
<dbReference type="InterPro" id="IPR050267">
    <property type="entry name" value="Anti-sigma-factor_SerPK"/>
</dbReference>
<gene>
    <name evidence="4" type="ORF">GCM10009799_30480</name>
</gene>
<sequence length="184" mass="19694">MTGQPAQESLGRTAGEEVAAEVGDPNGPWWVPILRNGVRGRLDGHSDRRGLDILCWSLVAQSGAPAIGREICGGVLREWGMAGLTGDVQLVVSELITNALRHGCRCSSATAVGACGADVQLGMVRWGGELICAVRDESDRLPARREPDFMLESGRGLHLVASFARRWGVLPTFPSGKYVWALFA</sequence>
<feature type="domain" description="Histidine kinase/HSP90-like ATPase" evidence="3">
    <location>
        <begin position="83"/>
        <end position="166"/>
    </location>
</feature>
<keyword evidence="1" id="KW-0723">Serine/threonine-protein kinase</keyword>
<dbReference type="Pfam" id="PF13581">
    <property type="entry name" value="HATPase_c_2"/>
    <property type="match status" value="1"/>
</dbReference>
<dbReference type="Gene3D" id="3.30.565.10">
    <property type="entry name" value="Histidine kinase-like ATPase, C-terminal domain"/>
    <property type="match status" value="1"/>
</dbReference>
<evidence type="ECO:0000256" key="2">
    <source>
        <dbReference type="SAM" id="MobiDB-lite"/>
    </source>
</evidence>
<evidence type="ECO:0000256" key="1">
    <source>
        <dbReference type="ARBA" id="ARBA00022527"/>
    </source>
</evidence>
<dbReference type="PANTHER" id="PTHR35526:SF3">
    <property type="entry name" value="ANTI-SIGMA-F FACTOR RSBW"/>
    <property type="match status" value="1"/>
</dbReference>